<feature type="repeat" description="TPR" evidence="1">
    <location>
        <begin position="307"/>
        <end position="340"/>
    </location>
</feature>
<proteinExistence type="predicted"/>
<dbReference type="InterPro" id="IPR019734">
    <property type="entry name" value="TPR_rpt"/>
</dbReference>
<gene>
    <name evidence="3" type="ORF">DL764_008901</name>
</gene>
<dbReference type="InterPro" id="IPR011990">
    <property type="entry name" value="TPR-like_helical_dom_sf"/>
</dbReference>
<reference evidence="3 4" key="1">
    <citation type="submission" date="2018-06" db="EMBL/GenBank/DDBJ databases">
        <title>Complete Genomes of Monosporascus.</title>
        <authorList>
            <person name="Robinson A.J."/>
            <person name="Natvig D.O."/>
        </authorList>
    </citation>
    <scope>NUCLEOTIDE SEQUENCE [LARGE SCALE GENOMIC DNA]</scope>
    <source>
        <strain evidence="3 4">CBS 110550</strain>
    </source>
</reference>
<dbReference type="PANTHER" id="PTHR47643">
    <property type="entry name" value="TPR DOMAIN PROTEIN (AFU_ORTHOLOGUE AFUA_5G12710)"/>
    <property type="match status" value="1"/>
</dbReference>
<dbReference type="PROSITE" id="PS50280">
    <property type="entry name" value="SET"/>
    <property type="match status" value="1"/>
</dbReference>
<dbReference type="PANTHER" id="PTHR47643:SF2">
    <property type="entry name" value="TPR DOMAIN PROTEIN (AFU_ORTHOLOGUE AFUA_5G12710)"/>
    <property type="match status" value="1"/>
</dbReference>
<dbReference type="SUPFAM" id="SSF48452">
    <property type="entry name" value="TPR-like"/>
    <property type="match status" value="1"/>
</dbReference>
<dbReference type="InterPro" id="IPR001214">
    <property type="entry name" value="SET_dom"/>
</dbReference>
<name>A0A4Q4SWE7_9PEZI</name>
<dbReference type="CDD" id="cd20071">
    <property type="entry name" value="SET_SMYD"/>
    <property type="match status" value="1"/>
</dbReference>
<protein>
    <recommendedName>
        <fullName evidence="2">SET domain-containing protein</fullName>
    </recommendedName>
</protein>
<dbReference type="OrthoDB" id="1028014at2759"/>
<organism evidence="3 4">
    <name type="scientific">Monosporascus ibericus</name>
    <dbReference type="NCBI Taxonomy" id="155417"/>
    <lineage>
        <taxon>Eukaryota</taxon>
        <taxon>Fungi</taxon>
        <taxon>Dikarya</taxon>
        <taxon>Ascomycota</taxon>
        <taxon>Pezizomycotina</taxon>
        <taxon>Sordariomycetes</taxon>
        <taxon>Xylariomycetidae</taxon>
        <taxon>Xylariales</taxon>
        <taxon>Xylariales incertae sedis</taxon>
        <taxon>Monosporascus</taxon>
    </lineage>
</organism>
<evidence type="ECO:0000259" key="2">
    <source>
        <dbReference type="PROSITE" id="PS50280"/>
    </source>
</evidence>
<dbReference type="EMBL" id="QJNU01000756">
    <property type="protein sequence ID" value="RYO87139.1"/>
    <property type="molecule type" value="Genomic_DNA"/>
</dbReference>
<feature type="domain" description="SET" evidence="2">
    <location>
        <begin position="385"/>
        <end position="563"/>
    </location>
</feature>
<dbReference type="InterPro" id="IPR053209">
    <property type="entry name" value="Gramillin-biosynth_MTr"/>
</dbReference>
<evidence type="ECO:0000313" key="4">
    <source>
        <dbReference type="Proteomes" id="UP000293360"/>
    </source>
</evidence>
<accession>A0A4Q4SWE7</accession>
<keyword evidence="1" id="KW-0802">TPR repeat</keyword>
<dbReference type="SMART" id="SM00317">
    <property type="entry name" value="SET"/>
    <property type="match status" value="1"/>
</dbReference>
<dbReference type="Gene3D" id="1.25.40.10">
    <property type="entry name" value="Tetratricopeptide repeat domain"/>
    <property type="match status" value="1"/>
</dbReference>
<dbReference type="Gene3D" id="2.170.270.10">
    <property type="entry name" value="SET domain"/>
    <property type="match status" value="1"/>
</dbReference>
<comment type="caution">
    <text evidence="3">The sequence shown here is derived from an EMBL/GenBank/DDBJ whole genome shotgun (WGS) entry which is preliminary data.</text>
</comment>
<dbReference type="AlphaFoldDB" id="A0A4Q4SWE7"/>
<dbReference type="Pfam" id="PF00856">
    <property type="entry name" value="SET"/>
    <property type="match status" value="1"/>
</dbReference>
<sequence>MASQHHGNTIFLSEQETERIRGTAKGRLEKCSGLVGHAREPRDFRGAVSQATGASLMADMAAASFSDTAQKRSEGGKLPALAVGQPYPPCIVSLQDLKPMNLAELQMETHHRGRRLTVKRASPVVQQAARSWAMVQDEAGEEIERLELCLHKSRHGKDVLASASVIMIKEPYFTLTDEGEATLRIDHPSDMIVFRDEVAKTSSNSASEVNGDAEVAAEVEKIATSCKDKGNAALTGQDLPLAHAYYTEGLKFARRDVVFNTNPDLARDLSRNRSHANLLLNQLDEAKADAMASLIGRNDQRSKELDSKAYFRAGCAAYNLGEYEVAKGAFEERLKLTPDNKETSALLRKVQMRLREQSTGTYDLNKIRAGLSRARPRVDAASFISNTTVKDSQGRGRGLFANRDIPAGEIVMCEKAFCVVWGHEGEALTAITYDVRDDKIRVSPVGLSESIVQKLLSNPSLIEGVMDLFGDYQGDGKNVSRTEDGPVVDTFRVHDIMSRNAFGPGSQYGEEGAGNASTGLWIWAAYINHSCIANVKKEYVGDLMVLRATRPITAGEELFHSYDESSDYEARQKALMTTWGFECDCALCAVERDDDPAVRKKRQELADEADAFVQSEHWANAKRLTIVKAQRLARSIDNTYDGERYSGLPRLATRRIQEWLARASPRR</sequence>
<dbReference type="PROSITE" id="PS50005">
    <property type="entry name" value="TPR"/>
    <property type="match status" value="1"/>
</dbReference>
<dbReference type="InterPro" id="IPR046341">
    <property type="entry name" value="SET_dom_sf"/>
</dbReference>
<keyword evidence="4" id="KW-1185">Reference proteome</keyword>
<evidence type="ECO:0000256" key="1">
    <source>
        <dbReference type="PROSITE-ProRule" id="PRU00339"/>
    </source>
</evidence>
<evidence type="ECO:0000313" key="3">
    <source>
        <dbReference type="EMBL" id="RYO87139.1"/>
    </source>
</evidence>
<dbReference type="Proteomes" id="UP000293360">
    <property type="component" value="Unassembled WGS sequence"/>
</dbReference>
<dbReference type="SUPFAM" id="SSF82199">
    <property type="entry name" value="SET domain"/>
    <property type="match status" value="1"/>
</dbReference>
<dbReference type="STRING" id="155417.A0A4Q4SWE7"/>